<reference evidence="2 3" key="2">
    <citation type="submission" date="2024-07" db="EMBL/GenBank/DDBJ databases">
        <authorList>
            <person name="Akdeniz Z."/>
        </authorList>
    </citation>
    <scope>NUCLEOTIDE SEQUENCE [LARGE SCALE GENOMIC DNA]</scope>
</reference>
<evidence type="ECO:0000313" key="1">
    <source>
        <dbReference type="EMBL" id="CAI9956082.1"/>
    </source>
</evidence>
<name>A0AA86ULK9_9EUKA</name>
<evidence type="ECO:0000313" key="2">
    <source>
        <dbReference type="EMBL" id="CAL6111169.1"/>
    </source>
</evidence>
<organism evidence="1">
    <name type="scientific">Hexamita inflata</name>
    <dbReference type="NCBI Taxonomy" id="28002"/>
    <lineage>
        <taxon>Eukaryota</taxon>
        <taxon>Metamonada</taxon>
        <taxon>Diplomonadida</taxon>
        <taxon>Hexamitidae</taxon>
        <taxon>Hexamitinae</taxon>
        <taxon>Hexamita</taxon>
    </lineage>
</organism>
<sequence length="169" mass="19690">MQMVCIQEVQKRYEFVCHTFLLVLKCYQFYVLCTNLLAILHDLLTMPVSSNTCCLNSRSNIVFLIMLHKEFSFNPQKCVRVVFKSVLRVILLNFNSISYGGDVSSSIRTHCKKTGVELIKKLSIINIQHLQQENLIQIQFKSFMIAWTLQNAESRKKWSRKRVTPVQQG</sequence>
<dbReference type="EMBL" id="CATOUU010000870">
    <property type="protein sequence ID" value="CAI9956082.1"/>
    <property type="molecule type" value="Genomic_DNA"/>
</dbReference>
<dbReference type="Proteomes" id="UP001642409">
    <property type="component" value="Unassembled WGS sequence"/>
</dbReference>
<keyword evidence="3" id="KW-1185">Reference proteome</keyword>
<reference evidence="1" key="1">
    <citation type="submission" date="2023-06" db="EMBL/GenBank/DDBJ databases">
        <authorList>
            <person name="Kurt Z."/>
        </authorList>
    </citation>
    <scope>NUCLEOTIDE SEQUENCE</scope>
</reference>
<protein>
    <submittedName>
        <fullName evidence="2">Hypothetical_protein</fullName>
    </submittedName>
</protein>
<comment type="caution">
    <text evidence="1">The sequence shown here is derived from an EMBL/GenBank/DDBJ whole genome shotgun (WGS) entry which is preliminary data.</text>
</comment>
<accession>A0AA86ULK9</accession>
<gene>
    <name evidence="1" type="ORF">HINF_LOCUS43727</name>
    <name evidence="2" type="ORF">HINF_LOCUS76268</name>
</gene>
<dbReference type="EMBL" id="CAXDID020000702">
    <property type="protein sequence ID" value="CAL6111169.1"/>
    <property type="molecule type" value="Genomic_DNA"/>
</dbReference>
<proteinExistence type="predicted"/>
<dbReference type="AlphaFoldDB" id="A0AA86ULK9"/>
<evidence type="ECO:0000313" key="3">
    <source>
        <dbReference type="Proteomes" id="UP001642409"/>
    </source>
</evidence>